<evidence type="ECO:0000313" key="2">
    <source>
        <dbReference type="Proteomes" id="UP000030121"/>
    </source>
</evidence>
<protein>
    <recommendedName>
        <fullName evidence="3">T9SS sorting signal type C domain-containing protein</fullName>
    </recommendedName>
</protein>
<keyword evidence="2" id="KW-1185">Reference proteome</keyword>
<comment type="caution">
    <text evidence="1">The sequence shown here is derived from an EMBL/GenBank/DDBJ whole genome shotgun (WGS) entry which is preliminary data.</text>
</comment>
<dbReference type="STRING" id="1121899.GCA_000430025_00670"/>
<evidence type="ECO:0008006" key="3">
    <source>
        <dbReference type="Google" id="ProtNLM"/>
    </source>
</evidence>
<dbReference type="EMBL" id="JRLW01000022">
    <property type="protein sequence ID" value="KGO87025.1"/>
    <property type="molecule type" value="Genomic_DNA"/>
</dbReference>
<gene>
    <name evidence="1" type="ORF">Q764_13355</name>
</gene>
<dbReference type="AlphaFoldDB" id="A0A0A2MFE9"/>
<accession>A0A0A2MFE9</accession>
<proteinExistence type="predicted"/>
<organism evidence="1 2">
    <name type="scientific">Flavobacterium suncheonense GH29-5 = DSM 17707</name>
    <dbReference type="NCBI Taxonomy" id="1121899"/>
    <lineage>
        <taxon>Bacteria</taxon>
        <taxon>Pseudomonadati</taxon>
        <taxon>Bacteroidota</taxon>
        <taxon>Flavobacteriia</taxon>
        <taxon>Flavobacteriales</taxon>
        <taxon>Flavobacteriaceae</taxon>
        <taxon>Flavobacterium</taxon>
    </lineage>
</organism>
<name>A0A0A2MFE9_9FLAO</name>
<sequence>MSVIVVFLLANYGNGQVVFNNDLDQITSDVCTGTSKKIAVSTVSGTCTPYAGNVNSVVFTWQVESSPGVWQNITAFSISGITYDTEQRINAGGTVISSILTINVAYGTDEATWNYRVLAQGSGGCALATSLNEAIAVKKNRWLGTVSSAWSDPNNWSCSRVPAAISSAIILPAANNPVITVNAAVKDLTLQPGSVLTVNSGYNLTASGPVTVVGDGNFTLQNNANLLQTTYTGNNSGPIRVGRNSSALMRQDYTLWSSPVTGQNLLNFSPQTLTGRFYEYNTLTNTYSAVNPSANTFQTGKGYLIRMPNNHPTTPTVWSGQFTGVPNNGDITLSLVNGGAGFRYNAIGNPYPSPVKMSNFVNANSTKITGTLYFWRKTNNTATEPGYCTWTLAGFVSNGEAQVVNPNGILRTGQGFIVEMVNSETSVLFNNAMRVANNADQFFKITSDDSDELAGDKFCLNIVSDAGVKNQMLLGYFDVATNGVDFAIDGKAIEETSVALSTLIGGEKYLIEGRAPFQNEDVVPLYFNTDAAGQFTISLERLEGLFLGSQEIYLKDNVANVVHNLKAGAYVFTSGAGAFSNRFEIRYTDSSLGVQHPDLGAANVIAYVADNSLVVKSNAEAIEAVQVFDVQGRLLTEKKNIDTTSAIVPLTGNKQVLLVKIAIRNGLVATRKIIF</sequence>
<dbReference type="eggNOG" id="COG1345">
    <property type="taxonomic scope" value="Bacteria"/>
</dbReference>
<dbReference type="NCBIfam" id="NF033708">
    <property type="entry name" value="T9SS_Cterm_ChiA"/>
    <property type="match status" value="1"/>
</dbReference>
<reference evidence="1 2" key="1">
    <citation type="submission" date="2013-09" db="EMBL/GenBank/DDBJ databases">
        <authorList>
            <person name="Zeng Z."/>
            <person name="Chen C."/>
        </authorList>
    </citation>
    <scope>NUCLEOTIDE SEQUENCE [LARGE SCALE GENOMIC DNA]</scope>
    <source>
        <strain evidence="1 2">GH29-5</strain>
    </source>
</reference>
<dbReference type="Proteomes" id="UP000030121">
    <property type="component" value="Unassembled WGS sequence"/>
</dbReference>
<evidence type="ECO:0000313" key="1">
    <source>
        <dbReference type="EMBL" id="KGO87025.1"/>
    </source>
</evidence>